<evidence type="ECO:0000313" key="3">
    <source>
        <dbReference type="Proteomes" id="UP001195483"/>
    </source>
</evidence>
<dbReference type="GO" id="GO:0042813">
    <property type="term" value="F:Wnt receptor activity"/>
    <property type="evidence" value="ECO:0007669"/>
    <property type="project" value="TreeGrafter"/>
</dbReference>
<keyword evidence="3" id="KW-1185">Reference proteome</keyword>
<reference evidence="2" key="1">
    <citation type="journal article" date="2021" name="Genome Biol. Evol.">
        <title>A High-Quality Reference Genome for a Parasitic Bivalve with Doubly Uniparental Inheritance (Bivalvia: Unionida).</title>
        <authorList>
            <person name="Smith C.H."/>
        </authorList>
    </citation>
    <scope>NUCLEOTIDE SEQUENCE</scope>
    <source>
        <strain evidence="2">CHS0354</strain>
    </source>
</reference>
<dbReference type="InterPro" id="IPR011042">
    <property type="entry name" value="6-blade_b-propeller_TolB-like"/>
</dbReference>
<dbReference type="InterPro" id="IPR000033">
    <property type="entry name" value="LDLR_classB_rpt"/>
</dbReference>
<dbReference type="SUPFAM" id="SSF63825">
    <property type="entry name" value="YWTD domain"/>
    <property type="match status" value="1"/>
</dbReference>
<dbReference type="Gene3D" id="2.120.10.30">
    <property type="entry name" value="TolB, C-terminal domain"/>
    <property type="match status" value="1"/>
</dbReference>
<comment type="caution">
    <text evidence="2">The sequence shown here is derived from an EMBL/GenBank/DDBJ whole genome shotgun (WGS) entry which is preliminary data.</text>
</comment>
<organism evidence="2 3">
    <name type="scientific">Potamilus streckersoni</name>
    <dbReference type="NCBI Taxonomy" id="2493646"/>
    <lineage>
        <taxon>Eukaryota</taxon>
        <taxon>Metazoa</taxon>
        <taxon>Spiralia</taxon>
        <taxon>Lophotrochozoa</taxon>
        <taxon>Mollusca</taxon>
        <taxon>Bivalvia</taxon>
        <taxon>Autobranchia</taxon>
        <taxon>Heteroconchia</taxon>
        <taxon>Palaeoheterodonta</taxon>
        <taxon>Unionida</taxon>
        <taxon>Unionoidea</taxon>
        <taxon>Unionidae</taxon>
        <taxon>Ambleminae</taxon>
        <taxon>Lampsilini</taxon>
        <taxon>Potamilus</taxon>
    </lineage>
</organism>
<protein>
    <submittedName>
        <fullName evidence="2">Uncharacterized protein</fullName>
    </submittedName>
</protein>
<dbReference type="PANTHER" id="PTHR46513:SF13">
    <property type="entry name" value="EGF-LIKE DOMAIN-CONTAINING PROTEIN"/>
    <property type="match status" value="1"/>
</dbReference>
<dbReference type="SMART" id="SM00135">
    <property type="entry name" value="LY"/>
    <property type="match status" value="3"/>
</dbReference>
<dbReference type="GO" id="GO:0005886">
    <property type="term" value="C:plasma membrane"/>
    <property type="evidence" value="ECO:0007669"/>
    <property type="project" value="TreeGrafter"/>
</dbReference>
<dbReference type="Proteomes" id="UP001195483">
    <property type="component" value="Unassembled WGS sequence"/>
</dbReference>
<sequence>MCKMMVGEEKNLEGRGEELLVTYIPNPYSYCQFPILASRIPMTNSNCTEFTSSVYFLDACAFYDSDVILFYEQITGTIYKEGNHSHADQKTWTRIHAGPTSFLTTITFDWLSKSLYWTDPLYGWIGVISIMDDDVGMYRILIDENIQRPHGITLDPFQGILFWTDISQTVKIERSNMSGDNRMILISFGLITPYSIVADVLAERIFWIDDGRDTIESAQYDGTGRKLIRRIVHAVLFDIEVFKV</sequence>
<reference evidence="2" key="2">
    <citation type="journal article" date="2021" name="Genome Biol. Evol.">
        <title>Developing a high-quality reference genome for a parasitic bivalve with doubly uniparental inheritance (Bivalvia: Unionida).</title>
        <authorList>
            <person name="Smith C.H."/>
        </authorList>
    </citation>
    <scope>NUCLEOTIDE SEQUENCE</scope>
    <source>
        <strain evidence="2">CHS0354</strain>
        <tissue evidence="2">Mantle</tissue>
    </source>
</reference>
<evidence type="ECO:0000256" key="1">
    <source>
        <dbReference type="PROSITE-ProRule" id="PRU00461"/>
    </source>
</evidence>
<dbReference type="InterPro" id="IPR050778">
    <property type="entry name" value="Cueball_EGF_LRP_Nidogen"/>
</dbReference>
<dbReference type="PROSITE" id="PS51120">
    <property type="entry name" value="LDLRB"/>
    <property type="match status" value="1"/>
</dbReference>
<accession>A0AAE0W8V3</accession>
<feature type="repeat" description="LDL-receptor class B" evidence="1">
    <location>
        <begin position="159"/>
        <end position="202"/>
    </location>
</feature>
<dbReference type="AlphaFoldDB" id="A0AAE0W8V3"/>
<proteinExistence type="predicted"/>
<dbReference type="GO" id="GO:0017147">
    <property type="term" value="F:Wnt-protein binding"/>
    <property type="evidence" value="ECO:0007669"/>
    <property type="project" value="TreeGrafter"/>
</dbReference>
<gene>
    <name evidence="2" type="ORF">CHS0354_000352</name>
</gene>
<dbReference type="PANTHER" id="PTHR46513">
    <property type="entry name" value="VITELLOGENIN RECEPTOR-LIKE PROTEIN-RELATED-RELATED"/>
    <property type="match status" value="1"/>
</dbReference>
<evidence type="ECO:0000313" key="2">
    <source>
        <dbReference type="EMBL" id="KAK3604530.1"/>
    </source>
</evidence>
<name>A0AAE0W8V3_9BIVA</name>
<dbReference type="EMBL" id="JAEAOA010000078">
    <property type="protein sequence ID" value="KAK3604530.1"/>
    <property type="molecule type" value="Genomic_DNA"/>
</dbReference>
<reference evidence="2" key="3">
    <citation type="submission" date="2023-05" db="EMBL/GenBank/DDBJ databases">
        <authorList>
            <person name="Smith C.H."/>
        </authorList>
    </citation>
    <scope>NUCLEOTIDE SEQUENCE</scope>
    <source>
        <strain evidence="2">CHS0354</strain>
        <tissue evidence="2">Mantle</tissue>
    </source>
</reference>
<dbReference type="GO" id="GO:0060070">
    <property type="term" value="P:canonical Wnt signaling pathway"/>
    <property type="evidence" value="ECO:0007669"/>
    <property type="project" value="TreeGrafter"/>
</dbReference>